<evidence type="ECO:0000256" key="1">
    <source>
        <dbReference type="SAM" id="Phobius"/>
    </source>
</evidence>
<accession>A0A3B0VX05</accession>
<keyword evidence="1" id="KW-1133">Transmembrane helix</keyword>
<proteinExistence type="predicted"/>
<name>A0A3B0VX05_9ZZZZ</name>
<feature type="transmembrane region" description="Helical" evidence="1">
    <location>
        <begin position="79"/>
        <end position="103"/>
    </location>
</feature>
<dbReference type="AlphaFoldDB" id="A0A3B0VX05"/>
<sequence>MVKGDGIVSLDELQFLLTLFWLSFPFVIVLSEGFALRHLDWKPSPFRTSLVMFLASFAVAFILLYGGDYLLYALLGRDAYIIVPWLYPLAFISTFMIDGVILLRIGRVHYESRAIWKIVIVTNIIGYLIMFADAGLFLLVSSILSLYRNRI</sequence>
<evidence type="ECO:0000313" key="2">
    <source>
        <dbReference type="EMBL" id="VAW35924.1"/>
    </source>
</evidence>
<organism evidence="2">
    <name type="scientific">hydrothermal vent metagenome</name>
    <dbReference type="NCBI Taxonomy" id="652676"/>
    <lineage>
        <taxon>unclassified sequences</taxon>
        <taxon>metagenomes</taxon>
        <taxon>ecological metagenomes</taxon>
    </lineage>
</organism>
<keyword evidence="1" id="KW-0812">Transmembrane</keyword>
<feature type="transmembrane region" description="Helical" evidence="1">
    <location>
        <begin position="48"/>
        <end position="67"/>
    </location>
</feature>
<gene>
    <name evidence="2" type="ORF">MNBD_CHLOROFLEXI01-1476</name>
</gene>
<keyword evidence="1" id="KW-0472">Membrane</keyword>
<feature type="transmembrane region" description="Helical" evidence="1">
    <location>
        <begin position="15"/>
        <end position="36"/>
    </location>
</feature>
<dbReference type="EMBL" id="UOEU01000605">
    <property type="protein sequence ID" value="VAW35924.1"/>
    <property type="molecule type" value="Genomic_DNA"/>
</dbReference>
<protein>
    <submittedName>
        <fullName evidence="2">Uncharacterized protein</fullName>
    </submittedName>
</protein>
<reference evidence="2" key="1">
    <citation type="submission" date="2018-06" db="EMBL/GenBank/DDBJ databases">
        <authorList>
            <person name="Zhirakovskaya E."/>
        </authorList>
    </citation>
    <scope>NUCLEOTIDE SEQUENCE</scope>
</reference>
<feature type="transmembrane region" description="Helical" evidence="1">
    <location>
        <begin position="124"/>
        <end position="147"/>
    </location>
</feature>